<name>A0A2Z2M5B4_THEGO</name>
<dbReference type="Proteomes" id="UP000250134">
    <property type="component" value="Chromosome"/>
</dbReference>
<dbReference type="EMBL" id="CP014855">
    <property type="protein sequence ID" value="ASJ00219.1"/>
    <property type="molecule type" value="Genomic_DNA"/>
</dbReference>
<dbReference type="Gene3D" id="1.25.40.10">
    <property type="entry name" value="Tetratricopeptide repeat domain"/>
    <property type="match status" value="1"/>
</dbReference>
<gene>
    <name evidence="1" type="ORF">A3K92_01345</name>
</gene>
<sequence length="318" mass="36713">MKVPERAVEIALKISTESLRDEVLRNLSYIFSRAEKFKLAINAATKIKSQYLKKKALKSISDMLAKVIVQKGTAGVSLSELGLTEDDIEHIKPLPQGIVFKDGKLMPGAELLRMRGEIKTGIVPRFERPKKAPPKPQFKEFGLERKNYLIEYFKLLEDVGDVFSMETLAELTEEPLRSWLLEKAGLIYLEIGNFEKTVEIYQKTKYPGELAVKLAFQTIDKPKEAARYLAKSPRGEERLLFTWELALKGIYDEETYRLALGLEKNDYLFARTLKFLAVELLDESKRRKNERLREFSRRLFLEGVRIQREFEAKALGLF</sequence>
<dbReference type="AlphaFoldDB" id="A0A2Z2M5B4"/>
<proteinExistence type="predicted"/>
<organism evidence="1 2">
    <name type="scientific">Thermococcus gorgonarius</name>
    <dbReference type="NCBI Taxonomy" id="71997"/>
    <lineage>
        <taxon>Archaea</taxon>
        <taxon>Methanobacteriati</taxon>
        <taxon>Methanobacteriota</taxon>
        <taxon>Thermococci</taxon>
        <taxon>Thermococcales</taxon>
        <taxon>Thermococcaceae</taxon>
        <taxon>Thermococcus</taxon>
    </lineage>
</organism>
<keyword evidence="2" id="KW-1185">Reference proteome</keyword>
<dbReference type="OrthoDB" id="86230at2157"/>
<evidence type="ECO:0000313" key="1">
    <source>
        <dbReference type="EMBL" id="ASJ00219.1"/>
    </source>
</evidence>
<dbReference type="KEGG" id="tgg:A3K92_01345"/>
<dbReference type="InterPro" id="IPR011990">
    <property type="entry name" value="TPR-like_helical_dom_sf"/>
</dbReference>
<dbReference type="RefSeq" id="WP_088884559.1">
    <property type="nucleotide sequence ID" value="NZ_CP014855.1"/>
</dbReference>
<evidence type="ECO:0000313" key="2">
    <source>
        <dbReference type="Proteomes" id="UP000250134"/>
    </source>
</evidence>
<accession>A0A2Z2M5B4</accession>
<protein>
    <submittedName>
        <fullName evidence="1">Uncharacterized protein</fullName>
    </submittedName>
</protein>
<reference evidence="1 2" key="1">
    <citation type="submission" date="2016-03" db="EMBL/GenBank/DDBJ databases">
        <title>Complete genome sequence of Thermococcus gorgonarius.</title>
        <authorList>
            <person name="Oger P.M."/>
        </authorList>
    </citation>
    <scope>NUCLEOTIDE SEQUENCE [LARGE SCALE GENOMIC DNA]</scope>
    <source>
        <strain evidence="1 2">W-12</strain>
    </source>
</reference>
<dbReference type="GeneID" id="33331151"/>